<dbReference type="PANTHER" id="PTHR10039">
    <property type="entry name" value="AMELOGENIN"/>
    <property type="match status" value="1"/>
</dbReference>
<reference evidence="3 4" key="1">
    <citation type="submission" date="2014-04" db="EMBL/GenBank/DDBJ databases">
        <authorList>
            <consortium name="DOE Joint Genome Institute"/>
            <person name="Kuo A."/>
            <person name="Martino E."/>
            <person name="Perotto S."/>
            <person name="Kohler A."/>
            <person name="Nagy L.G."/>
            <person name="Floudas D."/>
            <person name="Copeland A."/>
            <person name="Barry K.W."/>
            <person name="Cichocki N."/>
            <person name="Veneault-Fourrey C."/>
            <person name="LaButti K."/>
            <person name="Lindquist E.A."/>
            <person name="Lipzen A."/>
            <person name="Lundell T."/>
            <person name="Morin E."/>
            <person name="Murat C."/>
            <person name="Sun H."/>
            <person name="Tunlid A."/>
            <person name="Henrissat B."/>
            <person name="Grigoriev I.V."/>
            <person name="Hibbett D.S."/>
            <person name="Martin F."/>
            <person name="Nordberg H.P."/>
            <person name="Cantor M.N."/>
            <person name="Hua S.X."/>
        </authorList>
    </citation>
    <scope>NUCLEOTIDE SEQUENCE [LARGE SCALE GENOMIC DNA]</scope>
    <source>
        <strain evidence="3 4">Zn</strain>
    </source>
</reference>
<dbReference type="SUPFAM" id="SSF52540">
    <property type="entry name" value="P-loop containing nucleoside triphosphate hydrolases"/>
    <property type="match status" value="1"/>
</dbReference>
<evidence type="ECO:0000313" key="3">
    <source>
        <dbReference type="EMBL" id="KIM99680.1"/>
    </source>
</evidence>
<feature type="domain" description="Nephrocystin 3-like N-terminal" evidence="2">
    <location>
        <begin position="252"/>
        <end position="438"/>
    </location>
</feature>
<dbReference type="InParanoid" id="A0A0C3GUF1"/>
<name>A0A0C3GUF1_OIDMZ</name>
<accession>A0A0C3GUF1</accession>
<dbReference type="Gene3D" id="3.40.50.300">
    <property type="entry name" value="P-loop containing nucleotide triphosphate hydrolases"/>
    <property type="match status" value="1"/>
</dbReference>
<reference evidence="4" key="2">
    <citation type="submission" date="2015-01" db="EMBL/GenBank/DDBJ databases">
        <title>Evolutionary Origins and Diversification of the Mycorrhizal Mutualists.</title>
        <authorList>
            <consortium name="DOE Joint Genome Institute"/>
            <consortium name="Mycorrhizal Genomics Consortium"/>
            <person name="Kohler A."/>
            <person name="Kuo A."/>
            <person name="Nagy L.G."/>
            <person name="Floudas D."/>
            <person name="Copeland A."/>
            <person name="Barry K.W."/>
            <person name="Cichocki N."/>
            <person name="Veneault-Fourrey C."/>
            <person name="LaButti K."/>
            <person name="Lindquist E.A."/>
            <person name="Lipzen A."/>
            <person name="Lundell T."/>
            <person name="Morin E."/>
            <person name="Murat C."/>
            <person name="Riley R."/>
            <person name="Ohm R."/>
            <person name="Sun H."/>
            <person name="Tunlid A."/>
            <person name="Henrissat B."/>
            <person name="Grigoriev I.V."/>
            <person name="Hibbett D.S."/>
            <person name="Martin F."/>
        </authorList>
    </citation>
    <scope>NUCLEOTIDE SEQUENCE [LARGE SCALE GENOMIC DNA]</scope>
    <source>
        <strain evidence="4">Zn</strain>
    </source>
</reference>
<dbReference type="Pfam" id="PF24883">
    <property type="entry name" value="NPHP3_N"/>
    <property type="match status" value="1"/>
</dbReference>
<dbReference type="EMBL" id="KN832878">
    <property type="protein sequence ID" value="KIM99680.1"/>
    <property type="molecule type" value="Genomic_DNA"/>
</dbReference>
<keyword evidence="4" id="KW-1185">Reference proteome</keyword>
<evidence type="ECO:0000256" key="1">
    <source>
        <dbReference type="ARBA" id="ARBA00022737"/>
    </source>
</evidence>
<dbReference type="Proteomes" id="UP000054321">
    <property type="component" value="Unassembled WGS sequence"/>
</dbReference>
<organism evidence="3 4">
    <name type="scientific">Oidiodendron maius (strain Zn)</name>
    <dbReference type="NCBI Taxonomy" id="913774"/>
    <lineage>
        <taxon>Eukaryota</taxon>
        <taxon>Fungi</taxon>
        <taxon>Dikarya</taxon>
        <taxon>Ascomycota</taxon>
        <taxon>Pezizomycotina</taxon>
        <taxon>Leotiomycetes</taxon>
        <taxon>Leotiomycetes incertae sedis</taxon>
        <taxon>Myxotrichaceae</taxon>
        <taxon>Oidiodendron</taxon>
    </lineage>
</organism>
<dbReference type="PANTHER" id="PTHR10039:SF5">
    <property type="entry name" value="NACHT DOMAIN-CONTAINING PROTEIN"/>
    <property type="match status" value="1"/>
</dbReference>
<keyword evidence="1" id="KW-0677">Repeat</keyword>
<feature type="non-terminal residue" evidence="3">
    <location>
        <position position="539"/>
    </location>
</feature>
<gene>
    <name evidence="3" type="ORF">OIDMADRAFT_66476</name>
</gene>
<sequence>MDPLSALSVAAAVIQFIDYSTRIVSKGKELYKSADGALAENIELETASVRLQNLSRTLKDSLRANQQPPKEGVASKSDGALDTICEACVTVSKELVDKLENLKVPEGHSHKKWKSFRQALKTVWTKEKIEEVAQRLAKLRADLDTNVLLSIRESVTSSSVRQDARFTSLDDSSQNIIKTLLKSRKALQGEIEAHFNALNISVEEEHAKTRIALKSQAEEHYQRRAELHILVSLSFENMTHRHDDIPEAHRLTYEWIFETSDAVKPWSNFCTWLENGNGVYWINGKAGSGKSTLMKFIIDDPRTRTHLGQWTPSDALEIPAFFFWNSGSSEQRSQAGLFRSILHDILQSHTSLIPTVFPEEWQKALELSRHEVSADPEKWSLSRLQKAFKRLVGCASKALSYCFFIDGLDEYEGDHEEISDYFSELSKLPFIKFCIASRPLIVFKDAFCDSPSLQLQNLTSDDIAKYVEDKLNGHKKIRLLAKQDPKQVRKLVGTVIYKAEGVFLWVTLVVTSLLKGCSQRDGFPQLLKRLNTFPSDLNQ</sequence>
<dbReference type="HOGENOM" id="CLU_002341_4_2_1"/>
<proteinExistence type="predicted"/>
<evidence type="ECO:0000313" key="4">
    <source>
        <dbReference type="Proteomes" id="UP000054321"/>
    </source>
</evidence>
<evidence type="ECO:0000259" key="2">
    <source>
        <dbReference type="Pfam" id="PF24883"/>
    </source>
</evidence>
<dbReference type="OrthoDB" id="443402at2759"/>
<dbReference type="AlphaFoldDB" id="A0A0C3GUF1"/>
<dbReference type="InterPro" id="IPR056884">
    <property type="entry name" value="NPHP3-like_N"/>
</dbReference>
<protein>
    <recommendedName>
        <fullName evidence="2">Nephrocystin 3-like N-terminal domain-containing protein</fullName>
    </recommendedName>
</protein>
<dbReference type="InterPro" id="IPR027417">
    <property type="entry name" value="P-loop_NTPase"/>
</dbReference>